<sequence length="151" mass="17621">MRKYLRGEGTSPRYLARALRPCRLDPFKRYLQAWIEAARPQWIPATVLLREIQEQGHAGSISQLKAYLASFRQPRQDSVVRFETPPGKQMQVDFTTIRRGYQPLKAFVVMPGYSRATFVRFIRVRRRRGLAGRPARSFRLLRRCARGSAVR</sequence>
<gene>
    <name evidence="1" type="ordered locus">Avin_33530</name>
</gene>
<evidence type="ECO:0000313" key="1">
    <source>
        <dbReference type="EMBL" id="ACO79503.1"/>
    </source>
</evidence>
<dbReference type="PANTHER" id="PTHR35004:SF6">
    <property type="entry name" value="TRANSPOSASE"/>
    <property type="match status" value="1"/>
</dbReference>
<protein>
    <submittedName>
        <fullName evidence="1">Transposase ISpsy4 protein</fullName>
    </submittedName>
</protein>
<dbReference type="AlphaFoldDB" id="C1DPT2"/>
<dbReference type="eggNOG" id="COG4584">
    <property type="taxonomic scope" value="Bacteria"/>
</dbReference>
<accession>C1DPT2</accession>
<name>C1DPT2_AZOVD</name>
<evidence type="ECO:0000313" key="2">
    <source>
        <dbReference type="Proteomes" id="UP000002424"/>
    </source>
</evidence>
<dbReference type="STRING" id="322710.Avin_33530"/>
<dbReference type="PANTHER" id="PTHR35004">
    <property type="entry name" value="TRANSPOSASE RV3428C-RELATED"/>
    <property type="match status" value="1"/>
</dbReference>
<dbReference type="KEGG" id="avn:Avin_33530"/>
<dbReference type="Proteomes" id="UP000002424">
    <property type="component" value="Chromosome"/>
</dbReference>
<organism evidence="1 2">
    <name type="scientific">Azotobacter vinelandii (strain DJ / ATCC BAA-1303)</name>
    <dbReference type="NCBI Taxonomy" id="322710"/>
    <lineage>
        <taxon>Bacteria</taxon>
        <taxon>Pseudomonadati</taxon>
        <taxon>Pseudomonadota</taxon>
        <taxon>Gammaproteobacteria</taxon>
        <taxon>Pseudomonadales</taxon>
        <taxon>Pseudomonadaceae</taxon>
        <taxon>Azotobacter</taxon>
    </lineage>
</organism>
<dbReference type="EnsemblBacteria" id="ACO79503">
    <property type="protein sequence ID" value="ACO79503"/>
    <property type="gene ID" value="Avin_33530"/>
</dbReference>
<keyword evidence="2" id="KW-1185">Reference proteome</keyword>
<dbReference type="HOGENOM" id="CLU_1727613_0_0_6"/>
<reference evidence="1 2" key="1">
    <citation type="journal article" date="2009" name="J. Bacteriol.">
        <title>Genome sequence of Azotobacter vinelandii, an obligate aerobe specialized to support diverse anaerobic metabolic processes.</title>
        <authorList>
            <person name="Setubal J.C."/>
            <person name="dos Santos P."/>
            <person name="Goldman B.S."/>
            <person name="Ertesvag H."/>
            <person name="Espin G."/>
            <person name="Rubio L.M."/>
            <person name="Valla S."/>
            <person name="Almeida N.F."/>
            <person name="Balasubramanian D."/>
            <person name="Cromes L."/>
            <person name="Curatti L."/>
            <person name="Du Z."/>
            <person name="Godsy E."/>
            <person name="Goodner B."/>
            <person name="Hellner-Burris K."/>
            <person name="Hernandez J.A."/>
            <person name="Houmiel K."/>
            <person name="Imperial J."/>
            <person name="Kennedy C."/>
            <person name="Larson T.J."/>
            <person name="Latreille P."/>
            <person name="Ligon L.S."/>
            <person name="Lu J."/>
            <person name="Maerk M."/>
            <person name="Miller N.M."/>
            <person name="Norton S."/>
            <person name="O'Carroll I.P."/>
            <person name="Paulsen I."/>
            <person name="Raulfs E.C."/>
            <person name="Roemer R."/>
            <person name="Rosser J."/>
            <person name="Segura D."/>
            <person name="Slater S."/>
            <person name="Stricklin S.L."/>
            <person name="Studholme D.J."/>
            <person name="Sun J."/>
            <person name="Viana C.J."/>
            <person name="Wallin E."/>
            <person name="Wang B."/>
            <person name="Wheeler C."/>
            <person name="Zhu H."/>
            <person name="Dean D.R."/>
            <person name="Dixon R."/>
            <person name="Wood D."/>
        </authorList>
    </citation>
    <scope>NUCLEOTIDE SEQUENCE [LARGE SCALE GENOMIC DNA]</scope>
    <source>
        <strain evidence="2">DJ / ATCC BAA-1303</strain>
    </source>
</reference>
<proteinExistence type="predicted"/>
<dbReference type="EMBL" id="CP001157">
    <property type="protein sequence ID" value="ACO79503.1"/>
    <property type="molecule type" value="Genomic_DNA"/>
</dbReference>